<gene>
    <name evidence="1" type="ORF">R69888_05583</name>
</gene>
<accession>A0ABM8SGY7</accession>
<reference evidence="1 2" key="1">
    <citation type="submission" date="2021-02" db="EMBL/GenBank/DDBJ databases">
        <authorList>
            <person name="Vanwijnsberghe S."/>
        </authorList>
    </citation>
    <scope>NUCLEOTIDE SEQUENCE [LARGE SCALE GENOMIC DNA]</scope>
    <source>
        <strain evidence="1 2">LMG 31837</strain>
    </source>
</reference>
<evidence type="ECO:0000313" key="1">
    <source>
        <dbReference type="EMBL" id="CAE6809248.1"/>
    </source>
</evidence>
<proteinExistence type="predicted"/>
<organism evidence="1 2">
    <name type="scientific">Paraburkholderia haematera</name>
    <dbReference type="NCBI Taxonomy" id="2793077"/>
    <lineage>
        <taxon>Bacteria</taxon>
        <taxon>Pseudomonadati</taxon>
        <taxon>Pseudomonadota</taxon>
        <taxon>Betaproteobacteria</taxon>
        <taxon>Burkholderiales</taxon>
        <taxon>Burkholderiaceae</taxon>
        <taxon>Paraburkholderia</taxon>
    </lineage>
</organism>
<evidence type="ECO:0008006" key="3">
    <source>
        <dbReference type="Google" id="ProtNLM"/>
    </source>
</evidence>
<protein>
    <recommendedName>
        <fullName evidence="3">Transposase</fullName>
    </recommendedName>
</protein>
<evidence type="ECO:0000313" key="2">
    <source>
        <dbReference type="Proteomes" id="UP000672526"/>
    </source>
</evidence>
<dbReference type="EMBL" id="CAJNBK010000022">
    <property type="protein sequence ID" value="CAE6809248.1"/>
    <property type="molecule type" value="Genomic_DNA"/>
</dbReference>
<comment type="caution">
    <text evidence="1">The sequence shown here is derived from an EMBL/GenBank/DDBJ whole genome shotgun (WGS) entry which is preliminary data.</text>
</comment>
<dbReference type="Proteomes" id="UP000672526">
    <property type="component" value="Unassembled WGS sequence"/>
</dbReference>
<keyword evidence="2" id="KW-1185">Reference proteome</keyword>
<sequence>MAQRRTGWPKNWQFQNKQVELAIKIAISSAA</sequence>
<name>A0ABM8SGY7_9BURK</name>